<evidence type="ECO:0000313" key="3">
    <source>
        <dbReference type="EMBL" id="QDU37193.1"/>
    </source>
</evidence>
<accession>A0A517Z3Y0</accession>
<evidence type="ECO:0000256" key="2">
    <source>
        <dbReference type="SAM" id="SignalP"/>
    </source>
</evidence>
<dbReference type="AlphaFoldDB" id="A0A517Z3Y0"/>
<proteinExistence type="predicted"/>
<dbReference type="Pfam" id="PF13163">
    <property type="entry name" value="DUF3999"/>
    <property type="match status" value="1"/>
</dbReference>
<dbReference type="KEGG" id="mri:Mal4_15020"/>
<dbReference type="InterPro" id="IPR025060">
    <property type="entry name" value="DUF3999"/>
</dbReference>
<keyword evidence="1" id="KW-1133">Transmembrane helix</keyword>
<keyword evidence="1" id="KW-0812">Transmembrane</keyword>
<protein>
    <recommendedName>
        <fullName evidence="5">DUF3999 domain-containing protein</fullName>
    </recommendedName>
</protein>
<keyword evidence="1" id="KW-0472">Membrane</keyword>
<dbReference type="Proteomes" id="UP000320496">
    <property type="component" value="Chromosome"/>
</dbReference>
<name>A0A517Z3Y0_9PLAN</name>
<keyword evidence="2" id="KW-0732">Signal</keyword>
<keyword evidence="4" id="KW-1185">Reference proteome</keyword>
<feature type="transmembrane region" description="Helical" evidence="1">
    <location>
        <begin position="430"/>
        <end position="447"/>
    </location>
</feature>
<evidence type="ECO:0008006" key="5">
    <source>
        <dbReference type="Google" id="ProtNLM"/>
    </source>
</evidence>
<feature type="signal peptide" evidence="2">
    <location>
        <begin position="1"/>
        <end position="19"/>
    </location>
</feature>
<sequence precursor="true">MITRLLLICPLLIAAAATADEIPFRLERPIEVPEREQEDLVAVPLDREVFAATADGFADLRVQNAAGNEIPYLLRRPADTATDTRHRYWTAPDPMLRPLEEGGLEITITLEEDDPQPDGLCLDTPLKNFEQRVRVESSPDGTNWQPLGQPAVLFDYTRYMDVRNTCIELPETAHRHFRIIVDDVTAEQQSDLLELTRRLRGNEESERTEQITVDRRPFRIDRVRFRHDVPTSRIEGLEKRDYPIAGFKQTQNEDQQTVIDIRTRREPLTSFTIATDSRNYSRRAVVQVADSTEADRAGEAAKWREIASATISRIDFKSLQQEEREITFPETRAERYRITIENRDSPPLDINDIEAAGNVYEVVFLAQPGESYRLVYDGDGAPAPEYDVAALRTMLREGYEPTLATPGPETTRTVAPQPFRWSELLNDRRILVTVITILVVILGLGLYQASRRIEAGDETPEAS</sequence>
<dbReference type="EMBL" id="CP036275">
    <property type="protein sequence ID" value="QDU37193.1"/>
    <property type="molecule type" value="Genomic_DNA"/>
</dbReference>
<organism evidence="3 4">
    <name type="scientific">Maioricimonas rarisocia</name>
    <dbReference type="NCBI Taxonomy" id="2528026"/>
    <lineage>
        <taxon>Bacteria</taxon>
        <taxon>Pseudomonadati</taxon>
        <taxon>Planctomycetota</taxon>
        <taxon>Planctomycetia</taxon>
        <taxon>Planctomycetales</taxon>
        <taxon>Planctomycetaceae</taxon>
        <taxon>Maioricimonas</taxon>
    </lineage>
</organism>
<feature type="chain" id="PRO_5022179531" description="DUF3999 domain-containing protein" evidence="2">
    <location>
        <begin position="20"/>
        <end position="463"/>
    </location>
</feature>
<dbReference type="OrthoDB" id="242770at2"/>
<evidence type="ECO:0000256" key="1">
    <source>
        <dbReference type="SAM" id="Phobius"/>
    </source>
</evidence>
<dbReference type="RefSeq" id="WP_145367964.1">
    <property type="nucleotide sequence ID" value="NZ_CP036275.1"/>
</dbReference>
<reference evidence="3 4" key="1">
    <citation type="submission" date="2019-02" db="EMBL/GenBank/DDBJ databases">
        <title>Deep-cultivation of Planctomycetes and their phenomic and genomic characterization uncovers novel biology.</title>
        <authorList>
            <person name="Wiegand S."/>
            <person name="Jogler M."/>
            <person name="Boedeker C."/>
            <person name="Pinto D."/>
            <person name="Vollmers J."/>
            <person name="Rivas-Marin E."/>
            <person name="Kohn T."/>
            <person name="Peeters S.H."/>
            <person name="Heuer A."/>
            <person name="Rast P."/>
            <person name="Oberbeckmann S."/>
            <person name="Bunk B."/>
            <person name="Jeske O."/>
            <person name="Meyerdierks A."/>
            <person name="Storesund J.E."/>
            <person name="Kallscheuer N."/>
            <person name="Luecker S."/>
            <person name="Lage O.M."/>
            <person name="Pohl T."/>
            <person name="Merkel B.J."/>
            <person name="Hornburger P."/>
            <person name="Mueller R.-W."/>
            <person name="Bruemmer F."/>
            <person name="Labrenz M."/>
            <person name="Spormann A.M."/>
            <person name="Op den Camp H."/>
            <person name="Overmann J."/>
            <person name="Amann R."/>
            <person name="Jetten M.S.M."/>
            <person name="Mascher T."/>
            <person name="Medema M.H."/>
            <person name="Devos D.P."/>
            <person name="Kaster A.-K."/>
            <person name="Ovreas L."/>
            <person name="Rohde M."/>
            <person name="Galperin M.Y."/>
            <person name="Jogler C."/>
        </authorList>
    </citation>
    <scope>NUCLEOTIDE SEQUENCE [LARGE SCALE GENOMIC DNA]</scope>
    <source>
        <strain evidence="3 4">Mal4</strain>
    </source>
</reference>
<evidence type="ECO:0000313" key="4">
    <source>
        <dbReference type="Proteomes" id="UP000320496"/>
    </source>
</evidence>
<gene>
    <name evidence="3" type="ORF">Mal4_15020</name>
</gene>